<dbReference type="EMBL" id="KN838660">
    <property type="protein sequence ID" value="KIJ98821.1"/>
    <property type="molecule type" value="Genomic_DNA"/>
</dbReference>
<dbReference type="AlphaFoldDB" id="A0A0C9XMR2"/>
<reference evidence="8 9" key="1">
    <citation type="submission" date="2014-04" db="EMBL/GenBank/DDBJ databases">
        <authorList>
            <consortium name="DOE Joint Genome Institute"/>
            <person name="Kuo A."/>
            <person name="Kohler A."/>
            <person name="Nagy L.G."/>
            <person name="Floudas D."/>
            <person name="Copeland A."/>
            <person name="Barry K.W."/>
            <person name="Cichocki N."/>
            <person name="Veneault-Fourrey C."/>
            <person name="LaButti K."/>
            <person name="Lindquist E.A."/>
            <person name="Lipzen A."/>
            <person name="Lundell T."/>
            <person name="Morin E."/>
            <person name="Murat C."/>
            <person name="Sun H."/>
            <person name="Tunlid A."/>
            <person name="Henrissat B."/>
            <person name="Grigoriev I.V."/>
            <person name="Hibbett D.S."/>
            <person name="Martin F."/>
            <person name="Nordberg H.P."/>
            <person name="Cantor M.N."/>
            <person name="Hua S.X."/>
        </authorList>
    </citation>
    <scope>NUCLEOTIDE SEQUENCE [LARGE SCALE GENOMIC DNA]</scope>
    <source>
        <strain evidence="8 9">LaAM-08-1</strain>
    </source>
</reference>
<evidence type="ECO:0000256" key="7">
    <source>
        <dbReference type="ARBA" id="ARBA00023033"/>
    </source>
</evidence>
<evidence type="ECO:0000256" key="6">
    <source>
        <dbReference type="ARBA" id="ARBA00023004"/>
    </source>
</evidence>
<dbReference type="OrthoDB" id="1470350at2759"/>
<organism evidence="8 9">
    <name type="scientific">Laccaria amethystina LaAM-08-1</name>
    <dbReference type="NCBI Taxonomy" id="1095629"/>
    <lineage>
        <taxon>Eukaryota</taxon>
        <taxon>Fungi</taxon>
        <taxon>Dikarya</taxon>
        <taxon>Basidiomycota</taxon>
        <taxon>Agaricomycotina</taxon>
        <taxon>Agaricomycetes</taxon>
        <taxon>Agaricomycetidae</taxon>
        <taxon>Agaricales</taxon>
        <taxon>Agaricineae</taxon>
        <taxon>Hydnangiaceae</taxon>
        <taxon>Laccaria</taxon>
    </lineage>
</organism>
<comment type="similarity">
    <text evidence="2">Belongs to the cytochrome P450 family.</text>
</comment>
<reference evidence="9" key="2">
    <citation type="submission" date="2015-01" db="EMBL/GenBank/DDBJ databases">
        <title>Evolutionary Origins and Diversification of the Mycorrhizal Mutualists.</title>
        <authorList>
            <consortium name="DOE Joint Genome Institute"/>
            <consortium name="Mycorrhizal Genomics Consortium"/>
            <person name="Kohler A."/>
            <person name="Kuo A."/>
            <person name="Nagy L.G."/>
            <person name="Floudas D."/>
            <person name="Copeland A."/>
            <person name="Barry K.W."/>
            <person name="Cichocki N."/>
            <person name="Veneault-Fourrey C."/>
            <person name="LaButti K."/>
            <person name="Lindquist E.A."/>
            <person name="Lipzen A."/>
            <person name="Lundell T."/>
            <person name="Morin E."/>
            <person name="Murat C."/>
            <person name="Riley R."/>
            <person name="Ohm R."/>
            <person name="Sun H."/>
            <person name="Tunlid A."/>
            <person name="Henrissat B."/>
            <person name="Grigoriev I.V."/>
            <person name="Hibbett D.S."/>
            <person name="Martin F."/>
        </authorList>
    </citation>
    <scope>NUCLEOTIDE SEQUENCE [LARGE SCALE GENOMIC DNA]</scope>
    <source>
        <strain evidence="9">LaAM-08-1</strain>
    </source>
</reference>
<keyword evidence="9" id="KW-1185">Reference proteome</keyword>
<evidence type="ECO:0000256" key="2">
    <source>
        <dbReference type="ARBA" id="ARBA00010617"/>
    </source>
</evidence>
<evidence type="ECO:0000313" key="9">
    <source>
        <dbReference type="Proteomes" id="UP000054477"/>
    </source>
</evidence>
<sequence length="148" mass="16539">MKPGYAIDFQDLMSQFTLDSATEFLFGNCVHSLYSCIPYPHTSFLSHAGPAHSNTADTFASPFLAAQVVISTQECLGWIWPLFKIWQDKSKVPVKTVNAFIKLFIRETIDKQWNTLTPGDGDVKLEDEKGETLLDHLVSLMSDPVVSV</sequence>
<dbReference type="HOGENOM" id="CLU_1759103_0_0_1"/>
<dbReference type="PANTHER" id="PTHR24287:SF1">
    <property type="entry name" value="P450, PUTATIVE (EUROFUNG)-RELATED"/>
    <property type="match status" value="1"/>
</dbReference>
<proteinExistence type="inferred from homology"/>
<gene>
    <name evidence="8" type="ORF">K443DRAFT_8858</name>
</gene>
<keyword evidence="6" id="KW-0408">Iron</keyword>
<evidence type="ECO:0000256" key="3">
    <source>
        <dbReference type="ARBA" id="ARBA00022617"/>
    </source>
</evidence>
<name>A0A0C9XMR2_9AGAR</name>
<protein>
    <submittedName>
        <fullName evidence="8">Uncharacterized protein</fullName>
    </submittedName>
</protein>
<keyword evidence="5" id="KW-0560">Oxidoreductase</keyword>
<evidence type="ECO:0000256" key="4">
    <source>
        <dbReference type="ARBA" id="ARBA00022723"/>
    </source>
</evidence>
<keyword evidence="4" id="KW-0479">Metal-binding</keyword>
<keyword evidence="3" id="KW-0349">Heme</keyword>
<dbReference type="GO" id="GO:0005506">
    <property type="term" value="F:iron ion binding"/>
    <property type="evidence" value="ECO:0007669"/>
    <property type="project" value="InterPro"/>
</dbReference>
<dbReference type="GO" id="GO:0016705">
    <property type="term" value="F:oxidoreductase activity, acting on paired donors, with incorporation or reduction of molecular oxygen"/>
    <property type="evidence" value="ECO:0007669"/>
    <property type="project" value="InterPro"/>
</dbReference>
<accession>A0A0C9XMR2</accession>
<dbReference type="GO" id="GO:0020037">
    <property type="term" value="F:heme binding"/>
    <property type="evidence" value="ECO:0007669"/>
    <property type="project" value="InterPro"/>
</dbReference>
<comment type="cofactor">
    <cofactor evidence="1">
        <name>heme</name>
        <dbReference type="ChEBI" id="CHEBI:30413"/>
    </cofactor>
</comment>
<dbReference type="InterPro" id="IPR036396">
    <property type="entry name" value="Cyt_P450_sf"/>
</dbReference>
<dbReference type="InterPro" id="IPR047146">
    <property type="entry name" value="Cyt_P450_E_CYP52_fungi"/>
</dbReference>
<dbReference type="Proteomes" id="UP000054477">
    <property type="component" value="Unassembled WGS sequence"/>
</dbReference>
<dbReference type="GO" id="GO:0004497">
    <property type="term" value="F:monooxygenase activity"/>
    <property type="evidence" value="ECO:0007669"/>
    <property type="project" value="UniProtKB-KW"/>
</dbReference>
<dbReference type="Gene3D" id="1.10.630.10">
    <property type="entry name" value="Cytochrome P450"/>
    <property type="match status" value="1"/>
</dbReference>
<keyword evidence="7" id="KW-0503">Monooxygenase</keyword>
<evidence type="ECO:0000256" key="5">
    <source>
        <dbReference type="ARBA" id="ARBA00023002"/>
    </source>
</evidence>
<dbReference type="PANTHER" id="PTHR24287">
    <property type="entry name" value="P450, PUTATIVE (EUROFUNG)-RELATED"/>
    <property type="match status" value="1"/>
</dbReference>
<evidence type="ECO:0000313" key="8">
    <source>
        <dbReference type="EMBL" id="KIJ98821.1"/>
    </source>
</evidence>
<evidence type="ECO:0000256" key="1">
    <source>
        <dbReference type="ARBA" id="ARBA00001971"/>
    </source>
</evidence>